<keyword evidence="3" id="KW-1185">Reference proteome</keyword>
<sequence>MTQLAFPWLYTKDRGRLNALRNIISAVTDEFRQKGSVATGIVRFTTEQLPGIILRQKAPFEIISADQMSKLSPYPFQIHDFVSTPDRPDVFESAATLFQVIDAPTLAAPLKDAEVIGIDESKVDIPFPHSSLAFLKSVAFRMYTGPDGTPDESVGPIVSKVRMQPQDDARFDLENQLLGYIRNNFVAYITSLSSLAVGRRPFVVLHGPLLRAIGSFSEISFPYEVARDLFHMNLGEAGEYELPDNYSHSIYKGDKFTEQNMSFIPEEAINGDKNLERFNNFCLNYCQRRCAECRAFKNMQKAVPPSQKKVTKKMMREREYPGFCLYFWMLRSLFDLARLSGTTIASVVETTSASTEMARIVLPSLLSLPKVYQEIQQSALMPVLQTLGISNLKSPQQSREFYRQVRDMIEKLHLVDANIFSYVLTEGQFTAPVQIYRYQTKNTFGKALGYDSLGILNDFEVILDTLFPSRPYQLPKVAEEHPGYVALMSYLRTTPLREPVRVEYFHLPHLADPRKVLGPLYLLSIPYQEYGMPIILYYVDKLARTPTQIARTIIERAYLEMIFENHLSDPVSVQTVLGHFARGYLQREGLR</sequence>
<feature type="domain" description="NurA" evidence="1">
    <location>
        <begin position="326"/>
        <end position="544"/>
    </location>
</feature>
<evidence type="ECO:0000313" key="2">
    <source>
        <dbReference type="EMBL" id="PZW25319.1"/>
    </source>
</evidence>
<dbReference type="Pfam" id="PF09376">
    <property type="entry name" value="NurA"/>
    <property type="match status" value="1"/>
</dbReference>
<dbReference type="RefSeq" id="WP_111324703.1">
    <property type="nucleotide sequence ID" value="NZ_BIFX01000002.1"/>
</dbReference>
<gene>
    <name evidence="2" type="ORF">EI42_04371</name>
</gene>
<name>A0A326U223_THEHA</name>
<dbReference type="Proteomes" id="UP000248806">
    <property type="component" value="Unassembled WGS sequence"/>
</dbReference>
<dbReference type="AlphaFoldDB" id="A0A326U223"/>
<reference evidence="2 3" key="1">
    <citation type="submission" date="2018-06" db="EMBL/GenBank/DDBJ databases">
        <title>Genomic Encyclopedia of Archaeal and Bacterial Type Strains, Phase II (KMG-II): from individual species to whole genera.</title>
        <authorList>
            <person name="Goeker M."/>
        </authorList>
    </citation>
    <scope>NUCLEOTIDE SEQUENCE [LARGE SCALE GENOMIC DNA]</scope>
    <source>
        <strain evidence="2 3">ATCC BAA-1881</strain>
    </source>
</reference>
<dbReference type="InterPro" id="IPR018977">
    <property type="entry name" value="NurA_domain"/>
</dbReference>
<proteinExistence type="predicted"/>
<accession>A0A326U223</accession>
<evidence type="ECO:0000259" key="1">
    <source>
        <dbReference type="Pfam" id="PF09376"/>
    </source>
</evidence>
<dbReference type="EMBL" id="QKUF01000019">
    <property type="protein sequence ID" value="PZW25319.1"/>
    <property type="molecule type" value="Genomic_DNA"/>
</dbReference>
<protein>
    <submittedName>
        <fullName evidence="2">NurA domain-containing protein</fullName>
    </submittedName>
</protein>
<evidence type="ECO:0000313" key="3">
    <source>
        <dbReference type="Proteomes" id="UP000248806"/>
    </source>
</evidence>
<comment type="caution">
    <text evidence="2">The sequence shown here is derived from an EMBL/GenBank/DDBJ whole genome shotgun (WGS) entry which is preliminary data.</text>
</comment>
<organism evidence="2 3">
    <name type="scientific">Thermosporothrix hazakensis</name>
    <dbReference type="NCBI Taxonomy" id="644383"/>
    <lineage>
        <taxon>Bacteria</taxon>
        <taxon>Bacillati</taxon>
        <taxon>Chloroflexota</taxon>
        <taxon>Ktedonobacteria</taxon>
        <taxon>Ktedonobacterales</taxon>
        <taxon>Thermosporotrichaceae</taxon>
        <taxon>Thermosporothrix</taxon>
    </lineage>
</organism>